<keyword evidence="1" id="KW-0732">Signal</keyword>
<dbReference type="Pfam" id="PF01471">
    <property type="entry name" value="PG_binding_1"/>
    <property type="match status" value="1"/>
</dbReference>
<dbReference type="InterPro" id="IPR006311">
    <property type="entry name" value="TAT_signal"/>
</dbReference>
<dbReference type="PROSITE" id="PS51318">
    <property type="entry name" value="TAT"/>
    <property type="match status" value="1"/>
</dbReference>
<dbReference type="InterPro" id="IPR036366">
    <property type="entry name" value="PGBDSf"/>
</dbReference>
<sequence length="360" mass="37351">MTRTKPRRRWVGKLLAALVLLAVGAGSAWAVMTVMRPADVSLDALTHTYVSVQPGEVGESLRLNAVAQWTPVPVGVNRAAGVLTEVKLDAGAKVVPGDVLYTVDLRPVVIAKGQIPAFRDIDTDASGKDVEQVQQLLKDLKFFTGDVTGKVGPSTTGAIKRWQKSLGVKETGEVLAGDIVFVPTLPAHMALDTTIHPGDVLAGGENVVLVLPQTPQFQIPVTDIQAGNIPAGIRVELTSPEGQTWQGFAGEQTVDQDTGAVAIALAGESEAPVCGDDCSQIPITGQTSLAVQLIMAETVGGLVVPSAALISQADGSTAVIDQTGSRIPVEIKASANGMSIVDGVQDGLKVQVPAKSAEPK</sequence>
<organism evidence="3">
    <name type="scientific">Jonesiaceae bacterium BS-20</name>
    <dbReference type="NCBI Taxonomy" id="3120821"/>
    <lineage>
        <taxon>Bacteria</taxon>
        <taxon>Bacillati</taxon>
        <taxon>Actinomycetota</taxon>
        <taxon>Actinomycetes</taxon>
        <taxon>Micrococcales</taxon>
        <taxon>Jonesiaceae</taxon>
    </lineage>
</organism>
<accession>A0AAU7DYV7</accession>
<evidence type="ECO:0000313" key="3">
    <source>
        <dbReference type="EMBL" id="XBH22461.1"/>
    </source>
</evidence>
<dbReference type="SUPFAM" id="SSF47090">
    <property type="entry name" value="PGBD-like"/>
    <property type="match status" value="1"/>
</dbReference>
<feature type="chain" id="PRO_5043391869" evidence="1">
    <location>
        <begin position="31"/>
        <end position="360"/>
    </location>
</feature>
<protein>
    <submittedName>
        <fullName evidence="3">Peptidoglycan-binding domain-containing protein</fullName>
    </submittedName>
</protein>
<reference evidence="3" key="1">
    <citation type="submission" date="2024-02" db="EMBL/GenBank/DDBJ databases">
        <title>Tomenella chthoni gen. nov. sp. nov., a member of the family Jonesiaceae isolated from bat guano.</title>
        <authorList>
            <person name="Miller S.L."/>
            <person name="King J."/>
            <person name="Sankaranarayanan K."/>
            <person name="Lawson P.A."/>
        </authorList>
    </citation>
    <scope>NUCLEOTIDE SEQUENCE</scope>
    <source>
        <strain evidence="3">BS-20</strain>
    </source>
</reference>
<feature type="domain" description="Peptidoglycan binding-like" evidence="2">
    <location>
        <begin position="126"/>
        <end position="174"/>
    </location>
</feature>
<dbReference type="EMBL" id="CP146203">
    <property type="protein sequence ID" value="XBH22461.1"/>
    <property type="molecule type" value="Genomic_DNA"/>
</dbReference>
<name>A0AAU7DYV7_9MICO</name>
<feature type="signal peptide" evidence="1">
    <location>
        <begin position="1"/>
        <end position="30"/>
    </location>
</feature>
<dbReference type="InterPro" id="IPR002477">
    <property type="entry name" value="Peptidoglycan-bd-like"/>
</dbReference>
<evidence type="ECO:0000259" key="2">
    <source>
        <dbReference type="Pfam" id="PF01471"/>
    </source>
</evidence>
<dbReference type="AlphaFoldDB" id="A0AAU7DYV7"/>
<dbReference type="InterPro" id="IPR036365">
    <property type="entry name" value="PGBD-like_sf"/>
</dbReference>
<gene>
    <name evidence="3" type="ORF">V5R04_04350</name>
</gene>
<proteinExistence type="predicted"/>
<evidence type="ECO:0000256" key="1">
    <source>
        <dbReference type="SAM" id="SignalP"/>
    </source>
</evidence>
<dbReference type="Gene3D" id="1.10.101.10">
    <property type="entry name" value="PGBD-like superfamily/PGBD"/>
    <property type="match status" value="1"/>
</dbReference>